<dbReference type="Gene3D" id="1.20.120.520">
    <property type="entry name" value="nmb1532 protein domain like"/>
    <property type="match status" value="1"/>
</dbReference>
<dbReference type="InterPro" id="IPR012312">
    <property type="entry name" value="Hemerythrin-like"/>
</dbReference>
<dbReference type="OrthoDB" id="10257471at2759"/>
<sequence>MNSEVDVFLIPHTRMKQLVKETSNQVFGTDFSDDFAVEGLLHSLNHTFHEFKHHEEIENQYILAKLKTRVAKSELLDILCDIHHDTHVKDILLLVKKAVMLNGNLQRSSFKVELQNAIKEFIDDFLPHMKEEEEVG</sequence>
<evidence type="ECO:0000313" key="3">
    <source>
        <dbReference type="Proteomes" id="UP001152795"/>
    </source>
</evidence>
<dbReference type="EMBL" id="CACRXK020025646">
    <property type="protein sequence ID" value="CAB4039613.1"/>
    <property type="molecule type" value="Genomic_DNA"/>
</dbReference>
<name>A0A7D9K2R6_PARCT</name>
<keyword evidence="3" id="KW-1185">Reference proteome</keyword>
<evidence type="ECO:0000313" key="2">
    <source>
        <dbReference type="EMBL" id="CAB4039613.1"/>
    </source>
</evidence>
<proteinExistence type="predicted"/>
<accession>A0A7D9K2R6</accession>
<evidence type="ECO:0000259" key="1">
    <source>
        <dbReference type="Pfam" id="PF01814"/>
    </source>
</evidence>
<dbReference type="Proteomes" id="UP001152795">
    <property type="component" value="Unassembled WGS sequence"/>
</dbReference>
<dbReference type="AlphaFoldDB" id="A0A7D9K2R6"/>
<organism evidence="2 3">
    <name type="scientific">Paramuricea clavata</name>
    <name type="common">Red gorgonian</name>
    <name type="synonym">Violescent sea-whip</name>
    <dbReference type="NCBI Taxonomy" id="317549"/>
    <lineage>
        <taxon>Eukaryota</taxon>
        <taxon>Metazoa</taxon>
        <taxon>Cnidaria</taxon>
        <taxon>Anthozoa</taxon>
        <taxon>Octocorallia</taxon>
        <taxon>Malacalcyonacea</taxon>
        <taxon>Plexauridae</taxon>
        <taxon>Paramuricea</taxon>
    </lineage>
</organism>
<feature type="domain" description="Hemerythrin-like" evidence="1">
    <location>
        <begin position="10"/>
        <end position="135"/>
    </location>
</feature>
<dbReference type="Pfam" id="PF01814">
    <property type="entry name" value="Hemerythrin"/>
    <property type="match status" value="1"/>
</dbReference>
<protein>
    <recommendedName>
        <fullName evidence="1">Hemerythrin-like domain-containing protein</fullName>
    </recommendedName>
</protein>
<comment type="caution">
    <text evidence="2">The sequence shown here is derived from an EMBL/GenBank/DDBJ whole genome shotgun (WGS) entry which is preliminary data.</text>
</comment>
<gene>
    <name evidence="2" type="ORF">PACLA_8A025204</name>
</gene>
<reference evidence="2" key="1">
    <citation type="submission" date="2020-04" db="EMBL/GenBank/DDBJ databases">
        <authorList>
            <person name="Alioto T."/>
            <person name="Alioto T."/>
            <person name="Gomez Garrido J."/>
        </authorList>
    </citation>
    <scope>NUCLEOTIDE SEQUENCE</scope>
    <source>
        <strain evidence="2">A484AB</strain>
    </source>
</reference>